<accession>A0A820IRG3</accession>
<dbReference type="Proteomes" id="UP000663836">
    <property type="component" value="Unassembled WGS sequence"/>
</dbReference>
<evidence type="ECO:0000313" key="2">
    <source>
        <dbReference type="Proteomes" id="UP000663836"/>
    </source>
</evidence>
<feature type="non-terminal residue" evidence="1">
    <location>
        <position position="1"/>
    </location>
</feature>
<comment type="caution">
    <text evidence="1">The sequence shown here is derived from an EMBL/GenBank/DDBJ whole genome shotgun (WGS) entry which is preliminary data.</text>
</comment>
<proteinExistence type="predicted"/>
<evidence type="ECO:0000313" key="1">
    <source>
        <dbReference type="EMBL" id="CAF4315345.1"/>
    </source>
</evidence>
<protein>
    <submittedName>
        <fullName evidence="1">Uncharacterized protein</fullName>
    </submittedName>
</protein>
<dbReference type="EMBL" id="CAJOBD010039910">
    <property type="protein sequence ID" value="CAF4315345.1"/>
    <property type="molecule type" value="Genomic_DNA"/>
</dbReference>
<name>A0A820IRG3_9BILA</name>
<dbReference type="AlphaFoldDB" id="A0A820IRG3"/>
<gene>
    <name evidence="1" type="ORF">JBS370_LOCUS40847</name>
</gene>
<organism evidence="1 2">
    <name type="scientific">Rotaria sordida</name>
    <dbReference type="NCBI Taxonomy" id="392033"/>
    <lineage>
        <taxon>Eukaryota</taxon>
        <taxon>Metazoa</taxon>
        <taxon>Spiralia</taxon>
        <taxon>Gnathifera</taxon>
        <taxon>Rotifera</taxon>
        <taxon>Eurotatoria</taxon>
        <taxon>Bdelloidea</taxon>
        <taxon>Philodinida</taxon>
        <taxon>Philodinidae</taxon>
        <taxon>Rotaria</taxon>
    </lineage>
</organism>
<sequence length="56" mass="6051">TTIAAVTVYAVLNSYGTSNDPCAPTLYPSYFTPIFDLHPQCDIGNGCEVSQAFFND</sequence>
<reference evidence="1" key="1">
    <citation type="submission" date="2021-02" db="EMBL/GenBank/DDBJ databases">
        <authorList>
            <person name="Nowell W R."/>
        </authorList>
    </citation>
    <scope>NUCLEOTIDE SEQUENCE</scope>
</reference>